<dbReference type="AlphaFoldDB" id="A0A4U6QL10"/>
<reference evidence="1 2" key="1">
    <citation type="submission" date="2019-05" db="EMBL/GenBank/DDBJ databases">
        <title>Nakamurella sp. N5BH11, whole genome shotgun sequence.</title>
        <authorList>
            <person name="Tuo L."/>
        </authorList>
    </citation>
    <scope>NUCLEOTIDE SEQUENCE [LARGE SCALE GENOMIC DNA]</scope>
    <source>
        <strain evidence="1 2">N5BH11</strain>
    </source>
</reference>
<accession>A0A4U6QL10</accession>
<organism evidence="1 2">
    <name type="scientific">Nakamurella flava</name>
    <dbReference type="NCBI Taxonomy" id="2576308"/>
    <lineage>
        <taxon>Bacteria</taxon>
        <taxon>Bacillati</taxon>
        <taxon>Actinomycetota</taxon>
        <taxon>Actinomycetes</taxon>
        <taxon>Nakamurellales</taxon>
        <taxon>Nakamurellaceae</taxon>
        <taxon>Nakamurella</taxon>
    </lineage>
</organism>
<keyword evidence="2" id="KW-1185">Reference proteome</keyword>
<name>A0A4U6QL10_9ACTN</name>
<dbReference type="Proteomes" id="UP000306985">
    <property type="component" value="Unassembled WGS sequence"/>
</dbReference>
<dbReference type="OrthoDB" id="5210823at2"/>
<dbReference type="RefSeq" id="WP_137448282.1">
    <property type="nucleotide sequence ID" value="NZ_SZZH01000001.1"/>
</dbReference>
<evidence type="ECO:0000313" key="2">
    <source>
        <dbReference type="Proteomes" id="UP000306985"/>
    </source>
</evidence>
<gene>
    <name evidence="1" type="ORF">FDO65_04810</name>
</gene>
<proteinExistence type="predicted"/>
<dbReference type="EMBL" id="SZZH01000001">
    <property type="protein sequence ID" value="TKV60979.1"/>
    <property type="molecule type" value="Genomic_DNA"/>
</dbReference>
<evidence type="ECO:0000313" key="1">
    <source>
        <dbReference type="EMBL" id="TKV60979.1"/>
    </source>
</evidence>
<sequence length="167" mass="17920">MITTRTAPTHDAADAATGRGRWRRAATVLATTGALTLGLGVNAATADEVVAGETFSSIVECGSEGLLFAATSTTGQDSFAQIWVWDPTSGEWETDGNWVGASSTAGYHLADLSFGEDYYWVYVSYAQWDGTDWQISGEYVDEYVQYFADGTGGYEYYASDHCLLGGV</sequence>
<protein>
    <submittedName>
        <fullName evidence="1">Uncharacterized protein</fullName>
    </submittedName>
</protein>
<comment type="caution">
    <text evidence="1">The sequence shown here is derived from an EMBL/GenBank/DDBJ whole genome shotgun (WGS) entry which is preliminary data.</text>
</comment>